<feature type="region of interest" description="Disordered" evidence="1">
    <location>
        <begin position="20"/>
        <end position="135"/>
    </location>
</feature>
<organism evidence="2 3">
    <name type="scientific">Paspalum notatum var. saurae</name>
    <dbReference type="NCBI Taxonomy" id="547442"/>
    <lineage>
        <taxon>Eukaryota</taxon>
        <taxon>Viridiplantae</taxon>
        <taxon>Streptophyta</taxon>
        <taxon>Embryophyta</taxon>
        <taxon>Tracheophyta</taxon>
        <taxon>Spermatophyta</taxon>
        <taxon>Magnoliopsida</taxon>
        <taxon>Liliopsida</taxon>
        <taxon>Poales</taxon>
        <taxon>Poaceae</taxon>
        <taxon>PACMAD clade</taxon>
        <taxon>Panicoideae</taxon>
        <taxon>Andropogonodae</taxon>
        <taxon>Paspaleae</taxon>
        <taxon>Paspalinae</taxon>
        <taxon>Paspalum</taxon>
    </lineage>
</organism>
<evidence type="ECO:0000313" key="3">
    <source>
        <dbReference type="Proteomes" id="UP001341281"/>
    </source>
</evidence>
<gene>
    <name evidence="2" type="ORF">U9M48_006456</name>
</gene>
<protein>
    <submittedName>
        <fullName evidence="2">Uncharacterized protein</fullName>
    </submittedName>
</protein>
<accession>A0AAQ3PS90</accession>
<feature type="compositionally biased region" description="Low complexity" evidence="1">
    <location>
        <begin position="51"/>
        <end position="85"/>
    </location>
</feature>
<dbReference type="AlphaFoldDB" id="A0AAQ3PS90"/>
<sequence length="230" mass="23913">MRQQVSRCPCHADRRCRSLASRRAAAVPAPQQQHAVSSRVAHGTYASNVSRPPGAGVARGRAPGAPPRVLAPRLPCASAPSSSKKPMMDGAPGKNKGQSYPIYPQGRPPRQQAFDGKRPRGAGSGSLAGWAWAPPPHGVSTGHGVSLPGCLRARGPEGQAAGGAPVLCAAWLPRQRARAPVHRPLHLDRDVRAGVGVGGVVRWRGSGWPAGRSGEQLGCIAESNGIYRAS</sequence>
<evidence type="ECO:0000256" key="1">
    <source>
        <dbReference type="SAM" id="MobiDB-lite"/>
    </source>
</evidence>
<proteinExistence type="predicted"/>
<dbReference type="Proteomes" id="UP001341281">
    <property type="component" value="Chromosome 02"/>
</dbReference>
<evidence type="ECO:0000313" key="2">
    <source>
        <dbReference type="EMBL" id="WVZ55850.1"/>
    </source>
</evidence>
<name>A0AAQ3PS90_PASNO</name>
<reference evidence="2 3" key="1">
    <citation type="submission" date="2024-02" db="EMBL/GenBank/DDBJ databases">
        <title>High-quality chromosome-scale genome assembly of Pensacola bahiagrass (Paspalum notatum Flugge var. saurae).</title>
        <authorList>
            <person name="Vega J.M."/>
            <person name="Podio M."/>
            <person name="Orjuela J."/>
            <person name="Siena L.A."/>
            <person name="Pessino S.C."/>
            <person name="Combes M.C."/>
            <person name="Mariac C."/>
            <person name="Albertini E."/>
            <person name="Pupilli F."/>
            <person name="Ortiz J.P.A."/>
            <person name="Leblanc O."/>
        </authorList>
    </citation>
    <scope>NUCLEOTIDE SEQUENCE [LARGE SCALE GENOMIC DNA]</scope>
    <source>
        <strain evidence="2">R1</strain>
        <tissue evidence="2">Leaf</tissue>
    </source>
</reference>
<dbReference type="EMBL" id="CP144746">
    <property type="protein sequence ID" value="WVZ55850.1"/>
    <property type="molecule type" value="Genomic_DNA"/>
</dbReference>
<keyword evidence="3" id="KW-1185">Reference proteome</keyword>